<organism evidence="8 9">
    <name type="scientific">Apiospora kogelbergensis</name>
    <dbReference type="NCBI Taxonomy" id="1337665"/>
    <lineage>
        <taxon>Eukaryota</taxon>
        <taxon>Fungi</taxon>
        <taxon>Dikarya</taxon>
        <taxon>Ascomycota</taxon>
        <taxon>Pezizomycotina</taxon>
        <taxon>Sordariomycetes</taxon>
        <taxon>Xylariomycetidae</taxon>
        <taxon>Amphisphaeriales</taxon>
        <taxon>Apiosporaceae</taxon>
        <taxon>Apiospora</taxon>
    </lineage>
</organism>
<protein>
    <recommendedName>
        <fullName evidence="4">chitin deacetylase</fullName>
        <ecNumber evidence="4">3.5.1.41</ecNumber>
    </recommendedName>
</protein>
<evidence type="ECO:0000259" key="7">
    <source>
        <dbReference type="PROSITE" id="PS51677"/>
    </source>
</evidence>
<dbReference type="SUPFAM" id="SSF88713">
    <property type="entry name" value="Glycoside hydrolase/deacetylase"/>
    <property type="match status" value="1"/>
</dbReference>
<gene>
    <name evidence="8" type="ORF">PG999_013950</name>
</gene>
<evidence type="ECO:0000256" key="3">
    <source>
        <dbReference type="ARBA" id="ARBA00023285"/>
    </source>
</evidence>
<dbReference type="Proteomes" id="UP001392437">
    <property type="component" value="Unassembled WGS sequence"/>
</dbReference>
<dbReference type="EC" id="3.5.1.41" evidence="4"/>
<feature type="domain" description="NodB homology" evidence="7">
    <location>
        <begin position="74"/>
        <end position="256"/>
    </location>
</feature>
<evidence type="ECO:0000256" key="2">
    <source>
        <dbReference type="ARBA" id="ARBA00023024"/>
    </source>
</evidence>
<dbReference type="CDD" id="cd10958">
    <property type="entry name" value="CE4_NodB_like_2"/>
    <property type="match status" value="1"/>
</dbReference>
<dbReference type="PANTHER" id="PTHR10587">
    <property type="entry name" value="GLYCOSYL TRANSFERASE-RELATED"/>
    <property type="match status" value="1"/>
</dbReference>
<comment type="caution">
    <text evidence="8">The sequence shown here is derived from an EMBL/GenBank/DDBJ whole genome shotgun (WGS) entry which is preliminary data.</text>
</comment>
<dbReference type="GO" id="GO:0006032">
    <property type="term" value="P:chitin catabolic process"/>
    <property type="evidence" value="ECO:0007669"/>
    <property type="project" value="UniProtKB-KW"/>
</dbReference>
<keyword evidence="2" id="KW-0119">Carbohydrate metabolism</keyword>
<proteinExistence type="predicted"/>
<dbReference type="InterPro" id="IPR002509">
    <property type="entry name" value="NODB_dom"/>
</dbReference>
<keyword evidence="6" id="KW-1133">Transmembrane helix</keyword>
<evidence type="ECO:0000256" key="5">
    <source>
        <dbReference type="ARBA" id="ARBA00048494"/>
    </source>
</evidence>
<dbReference type="InterPro" id="IPR011330">
    <property type="entry name" value="Glyco_hydro/deAcase_b/a-brl"/>
</dbReference>
<sequence length="268" mass="30465">MVRLPAVFRLPPKLRRRARRRRMTTLVALVVILLVLVVPFYVIYKPPRLLIRYFARRWPDVLWEVDVADPKHNKIVGLTIDDAPSEHTAEILSVLKAYDAHATFFTIGGQVSGREEILADVVRGGHELGNHAMHDEPSRALSDAELTSQIETVRDKIRAAYVEAGSSTPPPQYFRPGSGFFSDRMRRLVDRLGYRLVLGSIYPHDPQIPYPAVNARHILSMLRPGAIIICHDRRPWTPPMLRTVLKEMKARGYQVVSVTELLKKTGHS</sequence>
<keyword evidence="2" id="KW-0146">Chitin degradation</keyword>
<dbReference type="GO" id="GO:0004099">
    <property type="term" value="F:chitin deacetylase activity"/>
    <property type="evidence" value="ECO:0007669"/>
    <property type="project" value="UniProtKB-EC"/>
</dbReference>
<name>A0AAW0QDM5_9PEZI</name>
<accession>A0AAW0QDM5</accession>
<evidence type="ECO:0000313" key="8">
    <source>
        <dbReference type="EMBL" id="KAK8095928.1"/>
    </source>
</evidence>
<reference evidence="8 9" key="1">
    <citation type="submission" date="2023-01" db="EMBL/GenBank/DDBJ databases">
        <title>Analysis of 21 Apiospora genomes using comparative genomics revels a genus with tremendous synthesis potential of carbohydrate active enzymes and secondary metabolites.</title>
        <authorList>
            <person name="Sorensen T."/>
        </authorList>
    </citation>
    <scope>NUCLEOTIDE SEQUENCE [LARGE SCALE GENOMIC DNA]</scope>
    <source>
        <strain evidence="8 9">CBS 117206</strain>
    </source>
</reference>
<dbReference type="PANTHER" id="PTHR10587:SF137">
    <property type="entry name" value="4-DEOXY-4-FORMAMIDO-L-ARABINOSE-PHOSPHOUNDECAPRENOL DEFORMYLASE ARND-RELATED"/>
    <property type="match status" value="1"/>
</dbReference>
<dbReference type="PROSITE" id="PS51677">
    <property type="entry name" value="NODB"/>
    <property type="match status" value="1"/>
</dbReference>
<evidence type="ECO:0000256" key="4">
    <source>
        <dbReference type="ARBA" id="ARBA00024056"/>
    </source>
</evidence>
<keyword evidence="6" id="KW-0472">Membrane</keyword>
<evidence type="ECO:0000256" key="1">
    <source>
        <dbReference type="ARBA" id="ARBA00001941"/>
    </source>
</evidence>
<keyword evidence="9" id="KW-1185">Reference proteome</keyword>
<dbReference type="Pfam" id="PF01522">
    <property type="entry name" value="Polysacc_deac_1"/>
    <property type="match status" value="1"/>
</dbReference>
<keyword evidence="6" id="KW-0812">Transmembrane</keyword>
<keyword evidence="3" id="KW-0170">Cobalt</keyword>
<dbReference type="AlphaFoldDB" id="A0AAW0QDM5"/>
<dbReference type="GO" id="GO:0009272">
    <property type="term" value="P:fungal-type cell wall biogenesis"/>
    <property type="evidence" value="ECO:0007669"/>
    <property type="project" value="UniProtKB-ARBA"/>
</dbReference>
<dbReference type="InterPro" id="IPR050248">
    <property type="entry name" value="Polysacc_deacetylase_ArnD"/>
</dbReference>
<keyword evidence="2" id="KW-0624">Polysaccharide degradation</keyword>
<dbReference type="EMBL" id="JAQQWP010000011">
    <property type="protein sequence ID" value="KAK8095928.1"/>
    <property type="molecule type" value="Genomic_DNA"/>
</dbReference>
<comment type="catalytic activity">
    <reaction evidence="5">
        <text>[(1-&gt;4)-N-acetyl-beta-D-glucosaminyl](n) + n H2O = chitosan + n acetate</text>
        <dbReference type="Rhea" id="RHEA:10464"/>
        <dbReference type="Rhea" id="RHEA-COMP:9593"/>
        <dbReference type="Rhea" id="RHEA-COMP:9597"/>
        <dbReference type="ChEBI" id="CHEBI:15377"/>
        <dbReference type="ChEBI" id="CHEBI:17029"/>
        <dbReference type="ChEBI" id="CHEBI:30089"/>
        <dbReference type="ChEBI" id="CHEBI:57704"/>
        <dbReference type="EC" id="3.5.1.41"/>
    </reaction>
    <physiologicalReaction direction="left-to-right" evidence="5">
        <dbReference type="Rhea" id="RHEA:10465"/>
    </physiologicalReaction>
</comment>
<evidence type="ECO:0000256" key="6">
    <source>
        <dbReference type="SAM" id="Phobius"/>
    </source>
</evidence>
<evidence type="ECO:0000313" key="9">
    <source>
        <dbReference type="Proteomes" id="UP001392437"/>
    </source>
</evidence>
<feature type="transmembrane region" description="Helical" evidence="6">
    <location>
        <begin position="23"/>
        <end position="44"/>
    </location>
</feature>
<comment type="cofactor">
    <cofactor evidence="1">
        <name>Co(2+)</name>
        <dbReference type="ChEBI" id="CHEBI:48828"/>
    </cofactor>
</comment>
<dbReference type="GO" id="GO:0005975">
    <property type="term" value="P:carbohydrate metabolic process"/>
    <property type="evidence" value="ECO:0007669"/>
    <property type="project" value="InterPro"/>
</dbReference>
<dbReference type="Gene3D" id="3.20.20.370">
    <property type="entry name" value="Glycoside hydrolase/deacetylase"/>
    <property type="match status" value="1"/>
</dbReference>